<evidence type="ECO:0000313" key="3">
    <source>
        <dbReference type="Proteomes" id="UP000008645"/>
    </source>
</evidence>
<reference evidence="2 3" key="1">
    <citation type="journal article" date="2011" name="J. Bacteriol.">
        <title>Complete genome sequence of the hemotrophic Mycoplasma suis strain KI3806.</title>
        <authorList>
            <person name="Oehlerking J."/>
            <person name="Kube M."/>
            <person name="Felder K.M."/>
            <person name="Matter D."/>
            <person name="Wittenbrink M.M."/>
            <person name="Schwarzenbach S."/>
            <person name="Kramer M.M."/>
            <person name="Hoelzle K."/>
            <person name="Hoelzle L.E."/>
        </authorList>
    </citation>
    <scope>NUCLEOTIDE SEQUENCE [LARGE SCALE GENOMIC DNA]</scope>
    <source>
        <strain evidence="3">KI_3806</strain>
    </source>
</reference>
<dbReference type="EMBL" id="FQ790233">
    <property type="protein sequence ID" value="CBZ40703.1"/>
    <property type="molecule type" value="Genomic_DNA"/>
</dbReference>
<name>F0V222_MYCS3</name>
<organism evidence="2 3">
    <name type="scientific">Mycoplasma suis (strain KI_3806)</name>
    <dbReference type="NCBI Taxonomy" id="708248"/>
    <lineage>
        <taxon>Bacteria</taxon>
        <taxon>Bacillati</taxon>
        <taxon>Mycoplasmatota</taxon>
        <taxon>Mollicutes</taxon>
        <taxon>Mycoplasmataceae</taxon>
        <taxon>Mycoplasma</taxon>
    </lineage>
</organism>
<gene>
    <name evidence="2" type="ORF">MSUIS_06100</name>
</gene>
<protein>
    <submittedName>
        <fullName evidence="2">Uncharacterized protein</fullName>
    </submittedName>
</protein>
<evidence type="ECO:0000256" key="1">
    <source>
        <dbReference type="SAM" id="MobiDB-lite"/>
    </source>
</evidence>
<sequence>MFTFSKVITLGVLLAGGSGLSAYLIPFYLKDSENTAGKTFFETRNLPHSFDDLGEFSKEEEQKLKDLNPLYEKFVEIVKKSIQLRDLKYKTMKELMEKIFNSDAKLFSLYRESQTIMSRVEVLYEEIKKQTKNKLENESKLKESEYYGNLLSQLKGLIDHLNKFFETTTEAINKEEMNKNNSSGGAQEQKVLAAKPQEKLKKH</sequence>
<dbReference type="AlphaFoldDB" id="F0V222"/>
<accession>F0V222</accession>
<evidence type="ECO:0000313" key="2">
    <source>
        <dbReference type="EMBL" id="CBZ40703.1"/>
    </source>
</evidence>
<dbReference type="RefSeq" id="WP_013609305.1">
    <property type="nucleotide sequence ID" value="NC_015153.1"/>
</dbReference>
<dbReference type="Proteomes" id="UP000008645">
    <property type="component" value="Chromosome"/>
</dbReference>
<dbReference type="KEGG" id="msk:MSUIS_06100"/>
<dbReference type="HOGENOM" id="CLU_103312_0_0_14"/>
<proteinExistence type="predicted"/>
<feature type="region of interest" description="Disordered" evidence="1">
    <location>
        <begin position="175"/>
        <end position="203"/>
    </location>
</feature>